<comment type="caution">
    <text evidence="2">The sequence shown here is derived from an EMBL/GenBank/DDBJ whole genome shotgun (WGS) entry which is preliminary data.</text>
</comment>
<dbReference type="Proteomes" id="UP001500466">
    <property type="component" value="Unassembled WGS sequence"/>
</dbReference>
<gene>
    <name evidence="2" type="ORF">GCM10023205_04290</name>
</gene>
<keyword evidence="3" id="KW-1185">Reference proteome</keyword>
<evidence type="ECO:0000313" key="3">
    <source>
        <dbReference type="Proteomes" id="UP001500466"/>
    </source>
</evidence>
<organism evidence="2 3">
    <name type="scientific">Yinghuangia aomiensis</name>
    <dbReference type="NCBI Taxonomy" id="676205"/>
    <lineage>
        <taxon>Bacteria</taxon>
        <taxon>Bacillati</taxon>
        <taxon>Actinomycetota</taxon>
        <taxon>Actinomycetes</taxon>
        <taxon>Kitasatosporales</taxon>
        <taxon>Streptomycetaceae</taxon>
        <taxon>Yinghuangia</taxon>
    </lineage>
</organism>
<feature type="region of interest" description="Disordered" evidence="1">
    <location>
        <begin position="246"/>
        <end position="285"/>
    </location>
</feature>
<accession>A0ABP9GLM6</accession>
<reference evidence="3" key="1">
    <citation type="journal article" date="2019" name="Int. J. Syst. Evol. Microbiol.">
        <title>The Global Catalogue of Microorganisms (GCM) 10K type strain sequencing project: providing services to taxonomists for standard genome sequencing and annotation.</title>
        <authorList>
            <consortium name="The Broad Institute Genomics Platform"/>
            <consortium name="The Broad Institute Genome Sequencing Center for Infectious Disease"/>
            <person name="Wu L."/>
            <person name="Ma J."/>
        </authorList>
    </citation>
    <scope>NUCLEOTIDE SEQUENCE [LARGE SCALE GENOMIC DNA]</scope>
    <source>
        <strain evidence="3">JCM 17986</strain>
    </source>
</reference>
<name>A0ABP9GLM6_9ACTN</name>
<protein>
    <submittedName>
        <fullName evidence="2">Uncharacterized protein</fullName>
    </submittedName>
</protein>
<proteinExistence type="predicted"/>
<evidence type="ECO:0000256" key="1">
    <source>
        <dbReference type="SAM" id="MobiDB-lite"/>
    </source>
</evidence>
<dbReference type="RefSeq" id="WP_345673465.1">
    <property type="nucleotide sequence ID" value="NZ_BAABHS010000001.1"/>
</dbReference>
<evidence type="ECO:0000313" key="2">
    <source>
        <dbReference type="EMBL" id="GAA4947504.1"/>
    </source>
</evidence>
<dbReference type="EMBL" id="BAABHS010000001">
    <property type="protein sequence ID" value="GAA4947504.1"/>
    <property type="molecule type" value="Genomic_DNA"/>
</dbReference>
<sequence>MDITVSRFASAHELLPQLPAGELLAAPELSDGAGYRTPSDRLGLADYLVYPTDPPHPGMPEQPYLRLDIAPSRVERAAGALTSAAQSRIAWRIAAASGIDTDARSWIAVTDDTADRIVILAAVRGFEEAPLDLWTTARRAEAEAMLIAAQLTAEQQALATPTDRDFAPDHDVHLVLVEDGPLAVHGGDRRARHLLRELGLQHTLISEEEMHRTPFGADPAYCRALADLTREVLDNAGYYVEIHHRATAPPRPPSQLPATAVTHHPAAGTTAVPSLPAVAPTARHR</sequence>